<accession>A0AA39KX50</accession>
<keyword evidence="2" id="KW-1185">Reference proteome</keyword>
<sequence>MAAKTTTSQMEGLELCFQKPCGKKFFSASKIQCGGQNHVTNDDFKKINRFSSNLVYEGFQGCSSRIQDQIHEIQDGGSNMVDEIFEHRSFLTKSGIQGFFGLIFSKSSPITWFWPPHWILLALKKGLPYGF</sequence>
<dbReference type="Proteomes" id="UP001168990">
    <property type="component" value="Unassembled WGS sequence"/>
</dbReference>
<organism evidence="1 2">
    <name type="scientific">Microctonus aethiopoides</name>
    <dbReference type="NCBI Taxonomy" id="144406"/>
    <lineage>
        <taxon>Eukaryota</taxon>
        <taxon>Metazoa</taxon>
        <taxon>Ecdysozoa</taxon>
        <taxon>Arthropoda</taxon>
        <taxon>Hexapoda</taxon>
        <taxon>Insecta</taxon>
        <taxon>Pterygota</taxon>
        <taxon>Neoptera</taxon>
        <taxon>Endopterygota</taxon>
        <taxon>Hymenoptera</taxon>
        <taxon>Apocrita</taxon>
        <taxon>Ichneumonoidea</taxon>
        <taxon>Braconidae</taxon>
        <taxon>Euphorinae</taxon>
        <taxon>Microctonus</taxon>
    </lineage>
</organism>
<reference evidence="1" key="1">
    <citation type="journal article" date="2023" name="bioRxiv">
        <title>Scaffold-level genome assemblies of two parasitoid biocontrol wasps reveal the parthenogenesis mechanism and an associated novel virus.</title>
        <authorList>
            <person name="Inwood S."/>
            <person name="Skelly J."/>
            <person name="Guhlin J."/>
            <person name="Harrop T."/>
            <person name="Goldson S."/>
            <person name="Dearden P."/>
        </authorList>
    </citation>
    <scope>NUCLEOTIDE SEQUENCE</scope>
    <source>
        <strain evidence="1">Irish</strain>
        <tissue evidence="1">Whole body</tissue>
    </source>
</reference>
<protein>
    <submittedName>
        <fullName evidence="1">Uncharacterized protein</fullName>
    </submittedName>
</protein>
<dbReference type="AlphaFoldDB" id="A0AA39KX50"/>
<dbReference type="EMBL" id="JAQQBS010000001">
    <property type="protein sequence ID" value="KAK0176922.1"/>
    <property type="molecule type" value="Genomic_DNA"/>
</dbReference>
<reference evidence="1" key="2">
    <citation type="submission" date="2023-03" db="EMBL/GenBank/DDBJ databases">
        <authorList>
            <person name="Inwood S.N."/>
            <person name="Skelly J.G."/>
            <person name="Guhlin J."/>
            <person name="Harrop T.W.R."/>
            <person name="Goldson S.G."/>
            <person name="Dearden P.K."/>
        </authorList>
    </citation>
    <scope>NUCLEOTIDE SEQUENCE</scope>
    <source>
        <strain evidence="1">Irish</strain>
        <tissue evidence="1">Whole body</tissue>
    </source>
</reference>
<name>A0AA39KX50_9HYME</name>
<comment type="caution">
    <text evidence="1">The sequence shown here is derived from an EMBL/GenBank/DDBJ whole genome shotgun (WGS) entry which is preliminary data.</text>
</comment>
<gene>
    <name evidence="1" type="ORF">PV328_001020</name>
</gene>
<evidence type="ECO:0000313" key="2">
    <source>
        <dbReference type="Proteomes" id="UP001168990"/>
    </source>
</evidence>
<evidence type="ECO:0000313" key="1">
    <source>
        <dbReference type="EMBL" id="KAK0176922.1"/>
    </source>
</evidence>
<proteinExistence type="predicted"/>